<dbReference type="AlphaFoldDB" id="A0AB39MCL9"/>
<sequence>MGAAAVGVAVSLVLTFVVDRGDDDGKGGGGHTVAASSSAPGASQSTDVSPSPSPSPSVSGPELPPGYRSFDDPEGFRIAYPDGWTRSTVASTYGIDVVNYRSGDGEHRLQVYQVAEPTPAASFELYLSDQTPKPAGFRKLGLQTLDDGSFTGTRLEYTADSLKGEPDIGTWHVYDERFVASDGAIYAIAAYGPDADGHADELELLATAVTWFCPQAGSCDDASAH</sequence>
<dbReference type="RefSeq" id="WP_369189828.1">
    <property type="nucleotide sequence ID" value="NZ_CP163431.1"/>
</dbReference>
<reference evidence="2" key="1">
    <citation type="submission" date="2024-07" db="EMBL/GenBank/DDBJ databases">
        <authorList>
            <person name="Yu S.T."/>
        </authorList>
    </citation>
    <scope>NUCLEOTIDE SEQUENCE</scope>
    <source>
        <strain evidence="2">R08</strain>
    </source>
</reference>
<organism evidence="2">
    <name type="scientific">Streptomyces sp. R08</name>
    <dbReference type="NCBI Taxonomy" id="3238624"/>
    <lineage>
        <taxon>Bacteria</taxon>
        <taxon>Bacillati</taxon>
        <taxon>Actinomycetota</taxon>
        <taxon>Actinomycetes</taxon>
        <taxon>Kitasatosporales</taxon>
        <taxon>Streptomycetaceae</taxon>
        <taxon>Streptomyces</taxon>
    </lineage>
</organism>
<name>A0AB39MCL9_9ACTN</name>
<accession>A0AB39MCL9</accession>
<dbReference type="EMBL" id="CP163431">
    <property type="protein sequence ID" value="XDQ04150.1"/>
    <property type="molecule type" value="Genomic_DNA"/>
</dbReference>
<evidence type="ECO:0000256" key="1">
    <source>
        <dbReference type="SAM" id="MobiDB-lite"/>
    </source>
</evidence>
<proteinExistence type="predicted"/>
<protein>
    <recommendedName>
        <fullName evidence="3">Serine/arginine repetitive matrix protein 2</fullName>
    </recommendedName>
</protein>
<feature type="region of interest" description="Disordered" evidence="1">
    <location>
        <begin position="20"/>
        <end position="72"/>
    </location>
</feature>
<evidence type="ECO:0008006" key="3">
    <source>
        <dbReference type="Google" id="ProtNLM"/>
    </source>
</evidence>
<feature type="compositionally biased region" description="Low complexity" evidence="1">
    <location>
        <begin position="34"/>
        <end position="61"/>
    </location>
</feature>
<evidence type="ECO:0000313" key="2">
    <source>
        <dbReference type="EMBL" id="XDQ04150.1"/>
    </source>
</evidence>
<gene>
    <name evidence="2" type="ORF">AB5J58_30100</name>
</gene>